<feature type="domain" description="Methyltransferase type 11" evidence="1">
    <location>
        <begin position="3"/>
        <end position="59"/>
    </location>
</feature>
<dbReference type="InterPro" id="IPR029063">
    <property type="entry name" value="SAM-dependent_MTases_sf"/>
</dbReference>
<sequence length="78" mass="8586">MALGHRVVAVDDSPEMLAHVRGAETVCARIGDLRLGRRFDVVLLGSHLLNTPDPAQARALLATARRRGRRPGGRRPRR</sequence>
<dbReference type="EMBL" id="FOEF01000018">
    <property type="protein sequence ID" value="SEP52108.1"/>
    <property type="molecule type" value="Genomic_DNA"/>
</dbReference>
<reference evidence="2 3" key="1">
    <citation type="submission" date="2016-10" db="EMBL/GenBank/DDBJ databases">
        <authorList>
            <person name="de Groot N.N."/>
        </authorList>
    </citation>
    <scope>NUCLEOTIDE SEQUENCE [LARGE SCALE GENOMIC DNA]</scope>
    <source>
        <strain evidence="2 3">DSM 44993</strain>
    </source>
</reference>
<evidence type="ECO:0000313" key="3">
    <source>
        <dbReference type="Proteomes" id="UP000198582"/>
    </source>
</evidence>
<name>A0A1H8YL19_9PSEU</name>
<gene>
    <name evidence="2" type="ORF">SAMN04489732_118204</name>
</gene>
<organism evidence="2 3">
    <name type="scientific">Amycolatopsis saalfeldensis</name>
    <dbReference type="NCBI Taxonomy" id="394193"/>
    <lineage>
        <taxon>Bacteria</taxon>
        <taxon>Bacillati</taxon>
        <taxon>Actinomycetota</taxon>
        <taxon>Actinomycetes</taxon>
        <taxon>Pseudonocardiales</taxon>
        <taxon>Pseudonocardiaceae</taxon>
        <taxon>Amycolatopsis</taxon>
    </lineage>
</organism>
<accession>A0A1H8YL19</accession>
<dbReference type="AlphaFoldDB" id="A0A1H8YL19"/>
<protein>
    <recommendedName>
        <fullName evidence="1">Methyltransferase type 11 domain-containing protein</fullName>
    </recommendedName>
</protein>
<dbReference type="Proteomes" id="UP000198582">
    <property type="component" value="Unassembled WGS sequence"/>
</dbReference>
<dbReference type="SUPFAM" id="SSF53335">
    <property type="entry name" value="S-adenosyl-L-methionine-dependent methyltransferases"/>
    <property type="match status" value="1"/>
</dbReference>
<dbReference type="GO" id="GO:0008757">
    <property type="term" value="F:S-adenosylmethionine-dependent methyltransferase activity"/>
    <property type="evidence" value="ECO:0007669"/>
    <property type="project" value="InterPro"/>
</dbReference>
<dbReference type="STRING" id="394193.SAMN04489732_118204"/>
<dbReference type="InterPro" id="IPR013216">
    <property type="entry name" value="Methyltransf_11"/>
</dbReference>
<evidence type="ECO:0000313" key="2">
    <source>
        <dbReference type="EMBL" id="SEP52108.1"/>
    </source>
</evidence>
<dbReference type="Gene3D" id="3.40.50.150">
    <property type="entry name" value="Vaccinia Virus protein VP39"/>
    <property type="match status" value="1"/>
</dbReference>
<proteinExistence type="predicted"/>
<keyword evidence="3" id="KW-1185">Reference proteome</keyword>
<dbReference type="Pfam" id="PF08241">
    <property type="entry name" value="Methyltransf_11"/>
    <property type="match status" value="1"/>
</dbReference>
<evidence type="ECO:0000259" key="1">
    <source>
        <dbReference type="Pfam" id="PF08241"/>
    </source>
</evidence>